<dbReference type="PANTHER" id="PTHR43775">
    <property type="entry name" value="FATTY ACID SYNTHASE"/>
    <property type="match status" value="1"/>
</dbReference>
<keyword evidence="12" id="KW-1185">Reference proteome</keyword>
<dbReference type="HOGENOM" id="CLU_1715284_0_0_1"/>
<organism>
    <name type="scientific">Ixodes scapularis</name>
    <name type="common">Black-legged tick</name>
    <name type="synonym">Deer tick</name>
    <dbReference type="NCBI Taxonomy" id="6945"/>
    <lineage>
        <taxon>Eukaryota</taxon>
        <taxon>Metazoa</taxon>
        <taxon>Ecdysozoa</taxon>
        <taxon>Arthropoda</taxon>
        <taxon>Chelicerata</taxon>
        <taxon>Arachnida</taxon>
        <taxon>Acari</taxon>
        <taxon>Parasitiformes</taxon>
        <taxon>Ixodida</taxon>
        <taxon>Ixodoidea</taxon>
        <taxon>Ixodidae</taxon>
        <taxon>Ixodinae</taxon>
        <taxon>Ixodes</taxon>
    </lineage>
</organism>
<accession>B7Q6N6</accession>
<evidence type="ECO:0000259" key="9">
    <source>
        <dbReference type="SMART" id="SM00827"/>
    </source>
</evidence>
<keyword evidence="2" id="KW-0444">Lipid biosynthesis</keyword>
<dbReference type="InterPro" id="IPR001227">
    <property type="entry name" value="Ac_transferase_dom_sf"/>
</dbReference>
<keyword evidence="10" id="KW-0012">Acyltransferase</keyword>
<dbReference type="InParanoid" id="B7Q6N6"/>
<keyword evidence="8" id="KW-0511">Multifunctional enzyme</keyword>
<evidence type="ECO:0000313" key="12">
    <source>
        <dbReference type="Proteomes" id="UP000001555"/>
    </source>
</evidence>
<dbReference type="GO" id="GO:0016491">
    <property type="term" value="F:oxidoreductase activity"/>
    <property type="evidence" value="ECO:0007669"/>
    <property type="project" value="UniProtKB-KW"/>
</dbReference>
<evidence type="ECO:0000256" key="6">
    <source>
        <dbReference type="ARBA" id="ARBA00023098"/>
    </source>
</evidence>
<dbReference type="STRING" id="6945.B7Q6N6"/>
<dbReference type="PANTHER" id="PTHR43775:SF7">
    <property type="entry name" value="FATTY ACID SYNTHASE"/>
    <property type="match status" value="1"/>
</dbReference>
<dbReference type="EMBL" id="ABJB010866153">
    <property type="status" value="NOT_ANNOTATED_CDS"/>
    <property type="molecule type" value="Genomic_DNA"/>
</dbReference>
<keyword evidence="3" id="KW-0276">Fatty acid metabolism</keyword>
<dbReference type="SMART" id="SM00827">
    <property type="entry name" value="PKS_AT"/>
    <property type="match status" value="1"/>
</dbReference>
<dbReference type="EMBL" id="DS869055">
    <property type="protein sequence ID" value="EEC14508.1"/>
    <property type="molecule type" value="Genomic_DNA"/>
</dbReference>
<dbReference type="Pfam" id="PF00698">
    <property type="entry name" value="Acyl_transf_1"/>
    <property type="match status" value="1"/>
</dbReference>
<evidence type="ECO:0000313" key="11">
    <source>
        <dbReference type="EnsemblMetazoa" id="ISCW010394-PA"/>
    </source>
</evidence>
<dbReference type="AlphaFoldDB" id="B7Q6N6"/>
<reference evidence="11" key="2">
    <citation type="submission" date="2020-05" db="UniProtKB">
        <authorList>
            <consortium name="EnsemblMetazoa"/>
        </authorList>
    </citation>
    <scope>IDENTIFICATION</scope>
    <source>
        <strain evidence="11">wikel</strain>
    </source>
</reference>
<dbReference type="SUPFAM" id="SSF52151">
    <property type="entry name" value="FabD/lysophospholipase-like"/>
    <property type="match status" value="1"/>
</dbReference>
<keyword evidence="4" id="KW-0521">NADP</keyword>
<name>B7Q6N6_IXOSC</name>
<evidence type="ECO:0000256" key="5">
    <source>
        <dbReference type="ARBA" id="ARBA00023002"/>
    </source>
</evidence>
<evidence type="ECO:0000256" key="2">
    <source>
        <dbReference type="ARBA" id="ARBA00022516"/>
    </source>
</evidence>
<keyword evidence="10" id="KW-0808">Transferase</keyword>
<evidence type="ECO:0000313" key="10">
    <source>
        <dbReference type="EMBL" id="EEC14508.1"/>
    </source>
</evidence>
<reference evidence="10 12" key="1">
    <citation type="submission" date="2008-03" db="EMBL/GenBank/DDBJ databases">
        <title>Annotation of Ixodes scapularis.</title>
        <authorList>
            <consortium name="Ixodes scapularis Genome Project Consortium"/>
            <person name="Caler E."/>
            <person name="Hannick L.I."/>
            <person name="Bidwell S."/>
            <person name="Joardar V."/>
            <person name="Thiagarajan M."/>
            <person name="Amedeo P."/>
            <person name="Galinsky K.J."/>
            <person name="Schobel S."/>
            <person name="Inman J."/>
            <person name="Hostetler J."/>
            <person name="Miller J."/>
            <person name="Hammond M."/>
            <person name="Megy K."/>
            <person name="Lawson D."/>
            <person name="Kodira C."/>
            <person name="Sutton G."/>
            <person name="Meyer J."/>
            <person name="Hill C.A."/>
            <person name="Birren B."/>
            <person name="Nene V."/>
            <person name="Collins F."/>
            <person name="Alarcon-Chaidez F."/>
            <person name="Wikel S."/>
            <person name="Strausberg R."/>
        </authorList>
    </citation>
    <scope>NUCLEOTIDE SEQUENCE [LARGE SCALE GENOMIC DNA]</scope>
    <source>
        <strain evidence="12">Wikel</strain>
        <strain evidence="10">Wikel colony</strain>
    </source>
</reference>
<dbReference type="Proteomes" id="UP000001555">
    <property type="component" value="Unassembled WGS sequence"/>
</dbReference>
<proteinExistence type="predicted"/>
<dbReference type="PaxDb" id="6945-B7Q6N6"/>
<dbReference type="EC" id="2.3.1.85" evidence="10"/>
<dbReference type="EMBL" id="ABJB010625248">
    <property type="status" value="NOT_ANNOTATED_CDS"/>
    <property type="molecule type" value="Genomic_DNA"/>
</dbReference>
<keyword evidence="6" id="KW-0443">Lipid metabolism</keyword>
<keyword evidence="5" id="KW-0560">Oxidoreductase</keyword>
<evidence type="ECO:0000256" key="4">
    <source>
        <dbReference type="ARBA" id="ARBA00022857"/>
    </source>
</evidence>
<dbReference type="InterPro" id="IPR050091">
    <property type="entry name" value="PKS_NRPS_Biosynth_Enz"/>
</dbReference>
<dbReference type="GO" id="GO:0006633">
    <property type="term" value="P:fatty acid biosynthetic process"/>
    <property type="evidence" value="ECO:0007669"/>
    <property type="project" value="UniProtKB-KW"/>
</dbReference>
<keyword evidence="7" id="KW-0275">Fatty acid biosynthesis</keyword>
<protein>
    <submittedName>
        <fullName evidence="10 11">Fatty acid synthase, putative</fullName>
        <ecNumber evidence="10">2.3.1.85</ecNumber>
    </submittedName>
</protein>
<evidence type="ECO:0000256" key="8">
    <source>
        <dbReference type="ARBA" id="ARBA00023268"/>
    </source>
</evidence>
<dbReference type="InterPro" id="IPR016035">
    <property type="entry name" value="Acyl_Trfase/lysoPLipase"/>
</dbReference>
<dbReference type="Gene3D" id="3.40.366.10">
    <property type="entry name" value="Malonyl-Coenzyme A Acyl Carrier Protein, domain 2"/>
    <property type="match status" value="2"/>
</dbReference>
<evidence type="ECO:0000256" key="3">
    <source>
        <dbReference type="ARBA" id="ARBA00022832"/>
    </source>
</evidence>
<sequence>MGCQWNGMARQMMQFDVFANSIRRSHELLVPFGIDLVDLITSDNAKNQTMVSPFVSIAAVQVALVSMLKAVGVQPDGIVERWISSSVPQSRWGEPLARNCSAAYHVNNLLSPVLFREALEHVPKDAIVVEIAPHCLLQAVLRRALGPEVSFCL</sequence>
<dbReference type="VEuPathDB" id="VectorBase:ISCW010394"/>
<gene>
    <name evidence="10" type="ORF">IscW_ISCW010394</name>
</gene>
<dbReference type="GO" id="GO:0004312">
    <property type="term" value="F:fatty acid synthase activity"/>
    <property type="evidence" value="ECO:0007669"/>
    <property type="project" value="UniProtKB-EC"/>
</dbReference>
<evidence type="ECO:0000256" key="1">
    <source>
        <dbReference type="ARBA" id="ARBA00022450"/>
    </source>
</evidence>
<feature type="domain" description="Malonyl-CoA:ACP transacylase (MAT)" evidence="9">
    <location>
        <begin position="1"/>
        <end position="153"/>
    </location>
</feature>
<dbReference type="EnsemblMetazoa" id="ISCW010394-RA">
    <property type="protein sequence ID" value="ISCW010394-PA"/>
    <property type="gene ID" value="ISCW010394"/>
</dbReference>
<dbReference type="VEuPathDB" id="VectorBase:ISCI010394"/>
<evidence type="ECO:0000256" key="7">
    <source>
        <dbReference type="ARBA" id="ARBA00023160"/>
    </source>
</evidence>
<keyword evidence="1" id="KW-0596">Phosphopantetheine</keyword>
<dbReference type="InterPro" id="IPR014043">
    <property type="entry name" value="Acyl_transferase_dom"/>
</dbReference>